<comment type="caution">
    <text evidence="4">The sequence shown here is derived from an EMBL/GenBank/DDBJ whole genome shotgun (WGS) entry which is preliminary data.</text>
</comment>
<dbReference type="AlphaFoldDB" id="A0A9P8VGD9"/>
<sequence length="120" mass="13519">MSISNEALEKLVREIESQAIMAQQQIGQAKQQIGSKQREMRMVRLTMNEISNLPAGSNVYEGVGKMFVAMPRGKLNAKLEGQVKQKEGEVDQLGKKLHYLETTFKNSREHIDKMLKSQGA</sequence>
<dbReference type="PANTHER" id="PTHR20903">
    <property type="entry name" value="PREFOLDIN SUBUNIT 1-RELATED"/>
    <property type="match status" value="1"/>
</dbReference>
<feature type="coiled-coil region" evidence="3">
    <location>
        <begin position="5"/>
        <end position="32"/>
    </location>
</feature>
<keyword evidence="3" id="KW-0175">Coiled coil</keyword>
<dbReference type="GO" id="GO:0016272">
    <property type="term" value="C:prefoldin complex"/>
    <property type="evidence" value="ECO:0007669"/>
    <property type="project" value="InterPro"/>
</dbReference>
<evidence type="ECO:0000256" key="1">
    <source>
        <dbReference type="ARBA" id="ARBA00008045"/>
    </source>
</evidence>
<gene>
    <name evidence="4" type="ORF">F5X68DRAFT_201516</name>
</gene>
<keyword evidence="2" id="KW-0143">Chaperone</keyword>
<dbReference type="Pfam" id="PF01920">
    <property type="entry name" value="Prefoldin_2"/>
    <property type="match status" value="1"/>
</dbReference>
<dbReference type="SUPFAM" id="SSF46579">
    <property type="entry name" value="Prefoldin"/>
    <property type="match status" value="1"/>
</dbReference>
<organism evidence="4 5">
    <name type="scientific">Plectosphaerella plurivora</name>
    <dbReference type="NCBI Taxonomy" id="936078"/>
    <lineage>
        <taxon>Eukaryota</taxon>
        <taxon>Fungi</taxon>
        <taxon>Dikarya</taxon>
        <taxon>Ascomycota</taxon>
        <taxon>Pezizomycotina</taxon>
        <taxon>Sordariomycetes</taxon>
        <taxon>Hypocreomycetidae</taxon>
        <taxon>Glomerellales</taxon>
        <taxon>Plectosphaerellaceae</taxon>
        <taxon>Plectosphaerella</taxon>
    </lineage>
</organism>
<evidence type="ECO:0000256" key="2">
    <source>
        <dbReference type="ARBA" id="ARBA00023186"/>
    </source>
</evidence>
<dbReference type="Proteomes" id="UP000770015">
    <property type="component" value="Unassembled WGS sequence"/>
</dbReference>
<reference evidence="4" key="1">
    <citation type="journal article" date="2021" name="Nat. Commun.">
        <title>Genetic determinants of endophytism in the Arabidopsis root mycobiome.</title>
        <authorList>
            <person name="Mesny F."/>
            <person name="Miyauchi S."/>
            <person name="Thiergart T."/>
            <person name="Pickel B."/>
            <person name="Atanasova L."/>
            <person name="Karlsson M."/>
            <person name="Huettel B."/>
            <person name="Barry K.W."/>
            <person name="Haridas S."/>
            <person name="Chen C."/>
            <person name="Bauer D."/>
            <person name="Andreopoulos W."/>
            <person name="Pangilinan J."/>
            <person name="LaButti K."/>
            <person name="Riley R."/>
            <person name="Lipzen A."/>
            <person name="Clum A."/>
            <person name="Drula E."/>
            <person name="Henrissat B."/>
            <person name="Kohler A."/>
            <person name="Grigoriev I.V."/>
            <person name="Martin F.M."/>
            <person name="Hacquard S."/>
        </authorList>
    </citation>
    <scope>NUCLEOTIDE SEQUENCE</scope>
    <source>
        <strain evidence="4">MPI-SDFR-AT-0117</strain>
    </source>
</reference>
<dbReference type="GO" id="GO:0044183">
    <property type="term" value="F:protein folding chaperone"/>
    <property type="evidence" value="ECO:0007669"/>
    <property type="project" value="TreeGrafter"/>
</dbReference>
<evidence type="ECO:0000313" key="5">
    <source>
        <dbReference type="Proteomes" id="UP000770015"/>
    </source>
</evidence>
<comment type="similarity">
    <text evidence="1">Belongs to the prefoldin subunit beta family.</text>
</comment>
<dbReference type="GO" id="GO:0051082">
    <property type="term" value="F:unfolded protein binding"/>
    <property type="evidence" value="ECO:0007669"/>
    <property type="project" value="InterPro"/>
</dbReference>
<dbReference type="PANTHER" id="PTHR20903:SF0">
    <property type="entry name" value="PREFOLDIN SUBUNIT 1"/>
    <property type="match status" value="1"/>
</dbReference>
<dbReference type="Gene3D" id="1.10.287.370">
    <property type="match status" value="1"/>
</dbReference>
<evidence type="ECO:0000256" key="3">
    <source>
        <dbReference type="SAM" id="Coils"/>
    </source>
</evidence>
<proteinExistence type="inferred from homology"/>
<protein>
    <submittedName>
        <fullName evidence="4">Prefoldin</fullName>
    </submittedName>
</protein>
<evidence type="ECO:0000313" key="4">
    <source>
        <dbReference type="EMBL" id="KAH6691242.1"/>
    </source>
</evidence>
<dbReference type="InterPro" id="IPR009053">
    <property type="entry name" value="Prefoldin"/>
</dbReference>
<keyword evidence="5" id="KW-1185">Reference proteome</keyword>
<dbReference type="EMBL" id="JAGSXJ010000005">
    <property type="protein sequence ID" value="KAH6691242.1"/>
    <property type="molecule type" value="Genomic_DNA"/>
</dbReference>
<name>A0A9P8VGD9_9PEZI</name>
<accession>A0A9P8VGD9</accession>
<dbReference type="InterPro" id="IPR002777">
    <property type="entry name" value="PFD_beta-like"/>
</dbReference>
<dbReference type="OrthoDB" id="2015447at2759"/>
<dbReference type="GO" id="GO:0005737">
    <property type="term" value="C:cytoplasm"/>
    <property type="evidence" value="ECO:0007669"/>
    <property type="project" value="TreeGrafter"/>
</dbReference>